<accession>A0A3A8NSJ4</accession>
<sequence>MRRMSTSRIDTAVTRMLGIRYPIIAAPMFLVSNAALLEAAGRAGAIGAVPSLNFRTAQAYRDFLATFPKDVPFGVNLILKWAERLEEDMAATVERQVPLVITSLGDPTPVVERVHAYGGKVWSDVISLRHAEKAVKAGVDALVAVGSGAGGHAGNLSPMVLGPWLKQELGVPVVLAGALSTGRHLAATLALGLDGAYLGTRFLATDEAGAPADYKQALVDSSPEDLEYTKEVTGVHGNFLKSALERFRAGQGKAWKDTWSAGQGVAFVKDVLPAATVVERMVREYTEARAALPSVDVG</sequence>
<dbReference type="InterPro" id="IPR013785">
    <property type="entry name" value="Aldolase_TIM"/>
</dbReference>
<comment type="caution">
    <text evidence="6">The sequence shown here is derived from an EMBL/GenBank/DDBJ whole genome shotgun (WGS) entry which is preliminary data.</text>
</comment>
<dbReference type="SUPFAM" id="SSF51412">
    <property type="entry name" value="Inosine monophosphate dehydrogenase (IMPDH)"/>
    <property type="match status" value="1"/>
</dbReference>
<reference evidence="7" key="1">
    <citation type="submission" date="2018-09" db="EMBL/GenBank/DDBJ databases">
        <authorList>
            <person name="Livingstone P.G."/>
            <person name="Whitworth D.E."/>
        </authorList>
    </citation>
    <scope>NUCLEOTIDE SEQUENCE [LARGE SCALE GENOMIC DNA]</scope>
    <source>
        <strain evidence="7">CA040B</strain>
    </source>
</reference>
<name>A0A3A8NSJ4_9BACT</name>
<keyword evidence="3" id="KW-0288">FMN</keyword>
<evidence type="ECO:0000256" key="4">
    <source>
        <dbReference type="ARBA" id="ARBA00023002"/>
    </source>
</evidence>
<dbReference type="PANTHER" id="PTHR42747:SF4">
    <property type="entry name" value="BLR1330 PROTEIN"/>
    <property type="match status" value="1"/>
</dbReference>
<keyword evidence="2" id="KW-0285">Flavoprotein</keyword>
<evidence type="ECO:0000256" key="5">
    <source>
        <dbReference type="ARBA" id="ARBA00023033"/>
    </source>
</evidence>
<dbReference type="Pfam" id="PF03060">
    <property type="entry name" value="NMO"/>
    <property type="match status" value="1"/>
</dbReference>
<evidence type="ECO:0000256" key="2">
    <source>
        <dbReference type="ARBA" id="ARBA00022630"/>
    </source>
</evidence>
<gene>
    <name evidence="6" type="ORF">D7X12_14435</name>
</gene>
<evidence type="ECO:0000256" key="1">
    <source>
        <dbReference type="ARBA" id="ARBA00009881"/>
    </source>
</evidence>
<evidence type="ECO:0000256" key="3">
    <source>
        <dbReference type="ARBA" id="ARBA00022643"/>
    </source>
</evidence>
<dbReference type="Gene3D" id="3.20.20.70">
    <property type="entry name" value="Aldolase class I"/>
    <property type="match status" value="1"/>
</dbReference>
<keyword evidence="7" id="KW-1185">Reference proteome</keyword>
<keyword evidence="4" id="KW-0560">Oxidoreductase</keyword>
<dbReference type="CDD" id="cd04730">
    <property type="entry name" value="NPD_like"/>
    <property type="match status" value="1"/>
</dbReference>
<evidence type="ECO:0000313" key="6">
    <source>
        <dbReference type="EMBL" id="RKH42962.1"/>
    </source>
</evidence>
<dbReference type="EMBL" id="RAWG01000075">
    <property type="protein sequence ID" value="RKH42962.1"/>
    <property type="molecule type" value="Genomic_DNA"/>
</dbReference>
<keyword evidence="5 6" id="KW-0503">Monooxygenase</keyword>
<dbReference type="AlphaFoldDB" id="A0A3A8NSJ4"/>
<proteinExistence type="inferred from homology"/>
<dbReference type="GO" id="GO:0018580">
    <property type="term" value="F:nitronate monooxygenase activity"/>
    <property type="evidence" value="ECO:0007669"/>
    <property type="project" value="InterPro"/>
</dbReference>
<dbReference type="Proteomes" id="UP000273405">
    <property type="component" value="Unassembled WGS sequence"/>
</dbReference>
<evidence type="ECO:0000313" key="7">
    <source>
        <dbReference type="Proteomes" id="UP000273405"/>
    </source>
</evidence>
<organism evidence="6 7">
    <name type="scientific">Corallococcus sicarius</name>
    <dbReference type="NCBI Taxonomy" id="2316726"/>
    <lineage>
        <taxon>Bacteria</taxon>
        <taxon>Pseudomonadati</taxon>
        <taxon>Myxococcota</taxon>
        <taxon>Myxococcia</taxon>
        <taxon>Myxococcales</taxon>
        <taxon>Cystobacterineae</taxon>
        <taxon>Myxococcaceae</taxon>
        <taxon>Corallococcus</taxon>
    </lineage>
</organism>
<comment type="similarity">
    <text evidence="1">Belongs to the nitronate monooxygenase family. NMO class I subfamily.</text>
</comment>
<protein>
    <submittedName>
        <fullName evidence="6">Nitronate monooxygenase</fullName>
    </submittedName>
</protein>
<dbReference type="PANTHER" id="PTHR42747">
    <property type="entry name" value="NITRONATE MONOOXYGENASE-RELATED"/>
    <property type="match status" value="1"/>
</dbReference>
<dbReference type="OrthoDB" id="9778912at2"/>
<dbReference type="InterPro" id="IPR004136">
    <property type="entry name" value="NMO"/>
</dbReference>